<evidence type="ECO:0000313" key="3">
    <source>
        <dbReference type="Proteomes" id="UP000438429"/>
    </source>
</evidence>
<dbReference type="Proteomes" id="UP000438429">
    <property type="component" value="Unassembled WGS sequence"/>
</dbReference>
<sequence length="207" mass="23149">MAPSGTDAVRRNVTTERQFEGRSEPSLQEACEKDSPKVFKVLSRVGREASADPPGGIKVSLSVVGVGHSTLALRPFVSAAAYEFETSGCLLQRSDWRPRGRFVSQEQWPDTEPVFQKLSNKGRGIVRLSRKIDTSGFCFLFCRRSCKESKACLHKACLHKACLHKACLHKACLHKACLHKACLHKAFPLRLCRHVETLLLCFNRLRA</sequence>
<evidence type="ECO:0000313" key="2">
    <source>
        <dbReference type="EMBL" id="KAF0031312.1"/>
    </source>
</evidence>
<evidence type="ECO:0000256" key="1">
    <source>
        <dbReference type="SAM" id="MobiDB-lite"/>
    </source>
</evidence>
<protein>
    <submittedName>
        <fullName evidence="2">Uncharacterized protein</fullName>
    </submittedName>
</protein>
<dbReference type="AlphaFoldDB" id="A0A6A4SLW1"/>
<dbReference type="EMBL" id="VEVO01000014">
    <property type="protein sequence ID" value="KAF0031312.1"/>
    <property type="molecule type" value="Genomic_DNA"/>
</dbReference>
<proteinExistence type="predicted"/>
<feature type="compositionally biased region" description="Basic and acidic residues" evidence="1">
    <location>
        <begin position="8"/>
        <end position="23"/>
    </location>
</feature>
<dbReference type="SUPFAM" id="SSF141571">
    <property type="entry name" value="Pentapeptide repeat-like"/>
    <property type="match status" value="1"/>
</dbReference>
<organism evidence="2 3">
    <name type="scientific">Scophthalmus maximus</name>
    <name type="common">Turbot</name>
    <name type="synonym">Psetta maxima</name>
    <dbReference type="NCBI Taxonomy" id="52904"/>
    <lineage>
        <taxon>Eukaryota</taxon>
        <taxon>Metazoa</taxon>
        <taxon>Chordata</taxon>
        <taxon>Craniata</taxon>
        <taxon>Vertebrata</taxon>
        <taxon>Euteleostomi</taxon>
        <taxon>Actinopterygii</taxon>
        <taxon>Neopterygii</taxon>
        <taxon>Teleostei</taxon>
        <taxon>Neoteleostei</taxon>
        <taxon>Acanthomorphata</taxon>
        <taxon>Carangaria</taxon>
        <taxon>Pleuronectiformes</taxon>
        <taxon>Pleuronectoidei</taxon>
        <taxon>Scophthalmidae</taxon>
        <taxon>Scophthalmus</taxon>
    </lineage>
</organism>
<feature type="region of interest" description="Disordered" evidence="1">
    <location>
        <begin position="1"/>
        <end position="32"/>
    </location>
</feature>
<gene>
    <name evidence="2" type="ORF">F2P81_015867</name>
</gene>
<name>A0A6A4SLW1_SCOMX</name>
<accession>A0A6A4SLW1</accession>
<comment type="caution">
    <text evidence="2">The sequence shown here is derived from an EMBL/GenBank/DDBJ whole genome shotgun (WGS) entry which is preliminary data.</text>
</comment>
<reference evidence="2 3" key="1">
    <citation type="submission" date="2019-06" db="EMBL/GenBank/DDBJ databases">
        <title>Draft genomes of female and male turbot (Scophthalmus maximus).</title>
        <authorList>
            <person name="Xu H."/>
            <person name="Xu X.-W."/>
            <person name="Shao C."/>
            <person name="Chen S."/>
        </authorList>
    </citation>
    <scope>NUCLEOTIDE SEQUENCE [LARGE SCALE GENOMIC DNA]</scope>
    <source>
        <strain evidence="2">Ysfricsl-2016a</strain>
        <tissue evidence="2">Blood</tissue>
    </source>
</reference>